<evidence type="ECO:0000313" key="2">
    <source>
        <dbReference type="Proteomes" id="UP000654370"/>
    </source>
</evidence>
<organism evidence="1 2">
    <name type="scientific">Mortierella isabellina</name>
    <name type="common">Filamentous fungus</name>
    <name type="synonym">Umbelopsis isabellina</name>
    <dbReference type="NCBI Taxonomy" id="91625"/>
    <lineage>
        <taxon>Eukaryota</taxon>
        <taxon>Fungi</taxon>
        <taxon>Fungi incertae sedis</taxon>
        <taxon>Mucoromycota</taxon>
        <taxon>Mucoromycotina</taxon>
        <taxon>Umbelopsidomycetes</taxon>
        <taxon>Umbelopsidales</taxon>
        <taxon>Umbelopsidaceae</taxon>
        <taxon>Umbelopsis</taxon>
    </lineage>
</organism>
<name>A0A8H7PUP7_MORIS</name>
<reference evidence="1" key="1">
    <citation type="submission" date="2020-12" db="EMBL/GenBank/DDBJ databases">
        <title>Metabolic potential, ecology and presence of endohyphal bacteria is reflected in genomic diversity of Mucoromycotina.</title>
        <authorList>
            <person name="Muszewska A."/>
            <person name="Okrasinska A."/>
            <person name="Steczkiewicz K."/>
            <person name="Drgas O."/>
            <person name="Orlowska M."/>
            <person name="Perlinska-Lenart U."/>
            <person name="Aleksandrzak-Piekarczyk T."/>
            <person name="Szatraj K."/>
            <person name="Zielenkiewicz U."/>
            <person name="Pilsyk S."/>
            <person name="Malc E."/>
            <person name="Mieczkowski P."/>
            <person name="Kruszewska J.S."/>
            <person name="Biernat P."/>
            <person name="Pawlowska J."/>
        </authorList>
    </citation>
    <scope>NUCLEOTIDE SEQUENCE</scope>
    <source>
        <strain evidence="1">WA0000067209</strain>
    </source>
</reference>
<accession>A0A8H7PUP7</accession>
<gene>
    <name evidence="1" type="ORF">INT43_003607</name>
</gene>
<dbReference type="EMBL" id="JAEPQZ010000006">
    <property type="protein sequence ID" value="KAG2179824.1"/>
    <property type="molecule type" value="Genomic_DNA"/>
</dbReference>
<sequence length="304" mass="34574">MSHLKFNPSHENVFKEASMLWRSEPDLYRPYSPSLMNGPLIITPESNWTLEHMFAFHMIPSLDLDLRHILHAEYVPSDMVKFNSLWRLHRDDIYDKNYEKLLHSDSPQDAGNQAQIIGCMVQLMHQLSPQLPLLHPCVRCSWKSSGCAIDIFLVGIIPIEQPIIFKYYLVSTGNVRADGVIVFAESRHNEQTAVWIEVKPLMYAPRNKSNYETTLPQEAAEAPAIVQSRGRQHEKEQEHAIFPAAYLSSIQTHKSLPPEQYVVLKQSKTLELVEVSGSFQFSQNMVGIMKYLSAGNAKIGNGAD</sequence>
<keyword evidence="2" id="KW-1185">Reference proteome</keyword>
<evidence type="ECO:0000313" key="1">
    <source>
        <dbReference type="EMBL" id="KAG2179824.1"/>
    </source>
</evidence>
<comment type="caution">
    <text evidence="1">The sequence shown here is derived from an EMBL/GenBank/DDBJ whole genome shotgun (WGS) entry which is preliminary data.</text>
</comment>
<dbReference type="AlphaFoldDB" id="A0A8H7PUP7"/>
<dbReference type="Proteomes" id="UP000654370">
    <property type="component" value="Unassembled WGS sequence"/>
</dbReference>
<proteinExistence type="predicted"/>
<protein>
    <submittedName>
        <fullName evidence="1">Uncharacterized protein</fullName>
    </submittedName>
</protein>